<gene>
    <name evidence="1" type="ORF">DL89DRAFT_271283</name>
</gene>
<name>A0A1Y1VV94_9FUNG</name>
<proteinExistence type="predicted"/>
<evidence type="ECO:0000313" key="2">
    <source>
        <dbReference type="Proteomes" id="UP000193922"/>
    </source>
</evidence>
<comment type="caution">
    <text evidence="1">The sequence shown here is derived from an EMBL/GenBank/DDBJ whole genome shotgun (WGS) entry which is preliminary data.</text>
</comment>
<protein>
    <submittedName>
        <fullName evidence="1">Uncharacterized protein</fullName>
    </submittedName>
</protein>
<dbReference type="AlphaFoldDB" id="A0A1Y1VV94"/>
<evidence type="ECO:0000313" key="1">
    <source>
        <dbReference type="EMBL" id="ORX65208.1"/>
    </source>
</evidence>
<reference evidence="1 2" key="1">
    <citation type="submission" date="2016-07" db="EMBL/GenBank/DDBJ databases">
        <title>Pervasive Adenine N6-methylation of Active Genes in Fungi.</title>
        <authorList>
            <consortium name="DOE Joint Genome Institute"/>
            <person name="Mondo S.J."/>
            <person name="Dannebaum R.O."/>
            <person name="Kuo R.C."/>
            <person name="Labutti K."/>
            <person name="Haridas S."/>
            <person name="Kuo A."/>
            <person name="Salamov A."/>
            <person name="Ahrendt S.R."/>
            <person name="Lipzen A."/>
            <person name="Sullivan W."/>
            <person name="Andreopoulos W.B."/>
            <person name="Clum A."/>
            <person name="Lindquist E."/>
            <person name="Daum C."/>
            <person name="Ramamoorthy G.K."/>
            <person name="Gryganskyi A."/>
            <person name="Culley D."/>
            <person name="Magnuson J.K."/>
            <person name="James T.Y."/>
            <person name="O'Malley M.A."/>
            <person name="Stajich J.E."/>
            <person name="Spatafora J.W."/>
            <person name="Visel A."/>
            <person name="Grigoriev I.V."/>
        </authorList>
    </citation>
    <scope>NUCLEOTIDE SEQUENCE [LARGE SCALE GENOMIC DNA]</scope>
    <source>
        <strain evidence="1 2">ATCC 12442</strain>
    </source>
</reference>
<dbReference type="RefSeq" id="XP_040739529.1">
    <property type="nucleotide sequence ID" value="XM_040888911.1"/>
</dbReference>
<dbReference type="Proteomes" id="UP000193922">
    <property type="component" value="Unassembled WGS sequence"/>
</dbReference>
<sequence length="268" mass="31363">MRKGLGKGPKPDKVGDYMTFDDMSKVVKGSFEFLLGRDPPKKLDDYENSILKYALLKYPAMSNPNVPSNIPVIPTMLLARAVFHHDVSGGPFDPFLSFVALDDLPIPPKHVVEKAQKEWNDPKLHVFKEYLVTSWSILGNYELENLEYSRDHLYLAKRNNITLPKVKLNDQDHEYQDMLRTTPYFWLEPRVFNIAQGFLVDKRLIRREMDNHISRDDYDGSYKLNKPFYAIGSYMEKGECDITIKLREEGYEIKDVYYFDNLVRQAFF</sequence>
<accession>A0A1Y1VV94</accession>
<feature type="non-terminal residue" evidence="1">
    <location>
        <position position="1"/>
    </location>
</feature>
<organism evidence="1 2">
    <name type="scientific">Linderina pennispora</name>
    <dbReference type="NCBI Taxonomy" id="61395"/>
    <lineage>
        <taxon>Eukaryota</taxon>
        <taxon>Fungi</taxon>
        <taxon>Fungi incertae sedis</taxon>
        <taxon>Zoopagomycota</taxon>
        <taxon>Kickxellomycotina</taxon>
        <taxon>Kickxellomycetes</taxon>
        <taxon>Kickxellales</taxon>
        <taxon>Kickxellaceae</taxon>
        <taxon>Linderina</taxon>
    </lineage>
</organism>
<keyword evidence="2" id="KW-1185">Reference proteome</keyword>
<dbReference type="EMBL" id="MCFD01000041">
    <property type="protein sequence ID" value="ORX65208.1"/>
    <property type="molecule type" value="Genomic_DNA"/>
</dbReference>
<dbReference type="GeneID" id="63805559"/>